<dbReference type="PROSITE" id="PS51186">
    <property type="entry name" value="GNAT"/>
    <property type="match status" value="1"/>
</dbReference>
<keyword evidence="1 3" id="KW-0808">Transferase</keyword>
<organism evidence="3 4">
    <name type="scientific">Acidiluteibacter ferrifornacis</name>
    <dbReference type="NCBI Taxonomy" id="2692424"/>
    <lineage>
        <taxon>Bacteria</taxon>
        <taxon>Pseudomonadati</taxon>
        <taxon>Bacteroidota</taxon>
        <taxon>Flavobacteriia</taxon>
        <taxon>Flavobacteriales</taxon>
        <taxon>Cryomorphaceae</taxon>
        <taxon>Acidiluteibacter</taxon>
    </lineage>
</organism>
<dbReference type="Gene3D" id="3.40.630.30">
    <property type="match status" value="1"/>
</dbReference>
<dbReference type="InterPro" id="IPR016181">
    <property type="entry name" value="Acyl_CoA_acyltransferase"/>
</dbReference>
<dbReference type="RefSeq" id="WP_160632449.1">
    <property type="nucleotide sequence ID" value="NZ_WWNE01000005.1"/>
</dbReference>
<evidence type="ECO:0000313" key="3">
    <source>
        <dbReference type="EMBL" id="NBG65494.1"/>
    </source>
</evidence>
<feature type="domain" description="N-acetyltransferase" evidence="2">
    <location>
        <begin position="2"/>
        <end position="152"/>
    </location>
</feature>
<dbReference type="InterPro" id="IPR000182">
    <property type="entry name" value="GNAT_dom"/>
</dbReference>
<dbReference type="InterPro" id="IPR050769">
    <property type="entry name" value="NAT_camello-type"/>
</dbReference>
<keyword evidence="4" id="KW-1185">Reference proteome</keyword>
<accession>A0A6N9NI35</accession>
<dbReference type="AlphaFoldDB" id="A0A6N9NI35"/>
<reference evidence="3 4" key="1">
    <citation type="submission" date="2019-12" db="EMBL/GenBank/DDBJ databases">
        <authorList>
            <person name="Zhao J."/>
        </authorList>
    </citation>
    <scope>NUCLEOTIDE SEQUENCE [LARGE SCALE GENOMIC DNA]</scope>
    <source>
        <strain evidence="3 4">S-15</strain>
    </source>
</reference>
<dbReference type="Pfam" id="PF00583">
    <property type="entry name" value="Acetyltransf_1"/>
    <property type="match status" value="1"/>
</dbReference>
<evidence type="ECO:0000256" key="1">
    <source>
        <dbReference type="ARBA" id="ARBA00022679"/>
    </source>
</evidence>
<protein>
    <submittedName>
        <fullName evidence="3">GNAT family N-acetyltransferase</fullName>
    </submittedName>
</protein>
<sequence>MITIHPFEKVHQLEVNEMMRAIDSEFEISIFNPNQPTDPSIDNYWIAKHHTEIVGTIKVIQFDADCAVLKSMFVKKEFRGKELGTAQLLLTKVYDWCSSAGISHIYLGTMSQFKAAHKFYAKNGFESISKKDLPNGFVNNSVDDVFFVKTLQQPAT</sequence>
<dbReference type="EMBL" id="WWNE01000005">
    <property type="protein sequence ID" value="NBG65494.1"/>
    <property type="molecule type" value="Genomic_DNA"/>
</dbReference>
<proteinExistence type="predicted"/>
<dbReference type="PANTHER" id="PTHR13947:SF37">
    <property type="entry name" value="LD18367P"/>
    <property type="match status" value="1"/>
</dbReference>
<gene>
    <name evidence="3" type="ORF">GQN54_05165</name>
</gene>
<dbReference type="Proteomes" id="UP000470771">
    <property type="component" value="Unassembled WGS sequence"/>
</dbReference>
<evidence type="ECO:0000259" key="2">
    <source>
        <dbReference type="PROSITE" id="PS51186"/>
    </source>
</evidence>
<comment type="caution">
    <text evidence="3">The sequence shown here is derived from an EMBL/GenBank/DDBJ whole genome shotgun (WGS) entry which is preliminary data.</text>
</comment>
<evidence type="ECO:0000313" key="4">
    <source>
        <dbReference type="Proteomes" id="UP000470771"/>
    </source>
</evidence>
<dbReference type="PANTHER" id="PTHR13947">
    <property type="entry name" value="GNAT FAMILY N-ACETYLTRANSFERASE"/>
    <property type="match status" value="1"/>
</dbReference>
<dbReference type="CDD" id="cd04301">
    <property type="entry name" value="NAT_SF"/>
    <property type="match status" value="1"/>
</dbReference>
<dbReference type="SUPFAM" id="SSF55729">
    <property type="entry name" value="Acyl-CoA N-acyltransferases (Nat)"/>
    <property type="match status" value="1"/>
</dbReference>
<dbReference type="GO" id="GO:0008080">
    <property type="term" value="F:N-acetyltransferase activity"/>
    <property type="evidence" value="ECO:0007669"/>
    <property type="project" value="InterPro"/>
</dbReference>
<name>A0A6N9NI35_9FLAO</name>